<dbReference type="SUPFAM" id="SSF54719">
    <property type="entry name" value="Fe,Mn superoxide dismutase (SOD), C-terminal domain"/>
    <property type="match status" value="1"/>
</dbReference>
<reference evidence="13" key="2">
    <citation type="submission" date="2015-01" db="EMBL/GenBank/DDBJ databases">
        <title>Evolutionary Origins and Diversification of the Mycorrhizal Mutualists.</title>
        <authorList>
            <consortium name="DOE Joint Genome Institute"/>
            <consortium name="Mycorrhizal Genomics Consortium"/>
            <person name="Kohler A."/>
            <person name="Kuo A."/>
            <person name="Nagy L.G."/>
            <person name="Floudas D."/>
            <person name="Copeland A."/>
            <person name="Barry K.W."/>
            <person name="Cichocki N."/>
            <person name="Veneault-Fourrey C."/>
            <person name="LaButti K."/>
            <person name="Lindquist E.A."/>
            <person name="Lipzen A."/>
            <person name="Lundell T."/>
            <person name="Morin E."/>
            <person name="Murat C."/>
            <person name="Riley R."/>
            <person name="Ohm R."/>
            <person name="Sun H."/>
            <person name="Tunlid A."/>
            <person name="Henrissat B."/>
            <person name="Grigoriev I.V."/>
            <person name="Hibbett D.S."/>
            <person name="Martin F."/>
        </authorList>
    </citation>
    <scope>NUCLEOTIDE SEQUENCE [LARGE SCALE GENOMIC DNA]</scope>
    <source>
        <strain evidence="13">Foug A</strain>
    </source>
</reference>
<feature type="domain" description="Manganese/iron superoxide dismutase N-terminal" evidence="10">
    <location>
        <begin position="27"/>
        <end position="104"/>
    </location>
</feature>
<evidence type="ECO:0000313" key="13">
    <source>
        <dbReference type="Proteomes" id="UP000053989"/>
    </source>
</evidence>
<dbReference type="EMBL" id="KN822107">
    <property type="protein sequence ID" value="KIM56958.1"/>
    <property type="molecule type" value="Genomic_DNA"/>
</dbReference>
<comment type="similarity">
    <text evidence="2 9">Belongs to the iron/manganese superoxide dismutase family.</text>
</comment>
<protein>
    <recommendedName>
        <fullName evidence="9">Superoxide dismutase</fullName>
        <ecNumber evidence="9">1.15.1.1</ecNumber>
    </recommendedName>
</protein>
<dbReference type="InterPro" id="IPR019832">
    <property type="entry name" value="Mn/Fe_SOD_C"/>
</dbReference>
<comment type="cofactor">
    <cofactor evidence="1">
        <name>Mn(2+)</name>
        <dbReference type="ChEBI" id="CHEBI:29035"/>
    </cofactor>
</comment>
<keyword evidence="4" id="KW-0049">Antioxidant</keyword>
<dbReference type="Gene3D" id="1.10.287.990">
    <property type="entry name" value="Fe,Mn superoxide dismutase (SOD) domain"/>
    <property type="match status" value="1"/>
</dbReference>
<dbReference type="GO" id="GO:0005739">
    <property type="term" value="C:mitochondrion"/>
    <property type="evidence" value="ECO:0007669"/>
    <property type="project" value="TreeGrafter"/>
</dbReference>
<evidence type="ECO:0000256" key="1">
    <source>
        <dbReference type="ARBA" id="ARBA00001936"/>
    </source>
</evidence>
<comment type="catalytic activity">
    <reaction evidence="7 9">
        <text>2 superoxide + 2 H(+) = H2O2 + O2</text>
        <dbReference type="Rhea" id="RHEA:20696"/>
        <dbReference type="ChEBI" id="CHEBI:15378"/>
        <dbReference type="ChEBI" id="CHEBI:15379"/>
        <dbReference type="ChEBI" id="CHEBI:16240"/>
        <dbReference type="ChEBI" id="CHEBI:18421"/>
        <dbReference type="EC" id="1.15.1.1"/>
    </reaction>
</comment>
<evidence type="ECO:0000256" key="9">
    <source>
        <dbReference type="RuleBase" id="RU000414"/>
    </source>
</evidence>
<dbReference type="Gene3D" id="3.55.40.20">
    <property type="entry name" value="Iron/manganese superoxide dismutase, C-terminal domain"/>
    <property type="match status" value="1"/>
</dbReference>
<dbReference type="InterPro" id="IPR036314">
    <property type="entry name" value="SOD_C_sf"/>
</dbReference>
<evidence type="ECO:0000256" key="8">
    <source>
        <dbReference type="PIRSR" id="PIRSR000349-1"/>
    </source>
</evidence>
<evidence type="ECO:0000256" key="2">
    <source>
        <dbReference type="ARBA" id="ARBA00008714"/>
    </source>
</evidence>
<dbReference type="InterPro" id="IPR019833">
    <property type="entry name" value="Mn/Fe_SOD_BS"/>
</dbReference>
<feature type="binding site" evidence="8">
    <location>
        <position position="181"/>
    </location>
    <ligand>
        <name>Mn(2+)</name>
        <dbReference type="ChEBI" id="CHEBI:29035"/>
    </ligand>
</feature>
<dbReference type="GO" id="GO:0030145">
    <property type="term" value="F:manganese ion binding"/>
    <property type="evidence" value="ECO:0007669"/>
    <property type="project" value="TreeGrafter"/>
</dbReference>
<evidence type="ECO:0000256" key="4">
    <source>
        <dbReference type="ARBA" id="ARBA00022862"/>
    </source>
</evidence>
<dbReference type="FunFam" id="1.10.287.990:FF:000001">
    <property type="entry name" value="Superoxide dismutase"/>
    <property type="match status" value="1"/>
</dbReference>
<dbReference type="OrthoDB" id="239262at2759"/>
<evidence type="ECO:0000256" key="3">
    <source>
        <dbReference type="ARBA" id="ARBA00022723"/>
    </source>
</evidence>
<dbReference type="Proteomes" id="UP000053989">
    <property type="component" value="Unassembled WGS sequence"/>
</dbReference>
<feature type="binding site" evidence="8">
    <location>
        <position position="185"/>
    </location>
    <ligand>
        <name>Mn(2+)</name>
        <dbReference type="ChEBI" id="CHEBI:29035"/>
    </ligand>
</feature>
<dbReference type="AlphaFoldDB" id="A0A0C2Z4R7"/>
<evidence type="ECO:0000256" key="6">
    <source>
        <dbReference type="ARBA" id="ARBA00023211"/>
    </source>
</evidence>
<dbReference type="GO" id="GO:0004784">
    <property type="term" value="F:superoxide dismutase activity"/>
    <property type="evidence" value="ECO:0007669"/>
    <property type="project" value="UniProtKB-EC"/>
</dbReference>
<feature type="binding site" evidence="8">
    <location>
        <position position="96"/>
    </location>
    <ligand>
        <name>Mn(2+)</name>
        <dbReference type="ChEBI" id="CHEBI:29035"/>
    </ligand>
</feature>
<dbReference type="STRING" id="1036808.A0A0C2Z4R7"/>
<dbReference type="Pfam" id="PF00081">
    <property type="entry name" value="Sod_Fe_N"/>
    <property type="match status" value="1"/>
</dbReference>
<evidence type="ECO:0000313" key="12">
    <source>
        <dbReference type="EMBL" id="KIM56958.1"/>
    </source>
</evidence>
<dbReference type="InterPro" id="IPR019831">
    <property type="entry name" value="Mn/Fe_SOD_N"/>
</dbReference>
<dbReference type="HOGENOM" id="CLU_031625_2_1_1"/>
<reference evidence="12 13" key="1">
    <citation type="submission" date="2014-04" db="EMBL/GenBank/DDBJ databases">
        <authorList>
            <consortium name="DOE Joint Genome Institute"/>
            <person name="Kuo A."/>
            <person name="Kohler A."/>
            <person name="Nagy L.G."/>
            <person name="Floudas D."/>
            <person name="Copeland A."/>
            <person name="Barry K.W."/>
            <person name="Cichocki N."/>
            <person name="Veneault-Fourrey C."/>
            <person name="LaButti K."/>
            <person name="Lindquist E.A."/>
            <person name="Lipzen A."/>
            <person name="Lundell T."/>
            <person name="Morin E."/>
            <person name="Murat C."/>
            <person name="Sun H."/>
            <person name="Tunlid A."/>
            <person name="Henrissat B."/>
            <person name="Grigoriev I.V."/>
            <person name="Hibbett D.S."/>
            <person name="Martin F."/>
            <person name="Nordberg H.P."/>
            <person name="Cantor M.N."/>
            <person name="Hua S.X."/>
        </authorList>
    </citation>
    <scope>NUCLEOTIDE SEQUENCE [LARGE SCALE GENOMIC DNA]</scope>
    <source>
        <strain evidence="12 13">Foug A</strain>
    </source>
</reference>
<name>A0A0C2Z4R7_9AGAM</name>
<keyword evidence="13" id="KW-1185">Reference proteome</keyword>
<keyword evidence="5 9" id="KW-0560">Oxidoreductase</keyword>
<dbReference type="PRINTS" id="PR01703">
    <property type="entry name" value="MNSODISMTASE"/>
</dbReference>
<dbReference type="InterPro" id="IPR036324">
    <property type="entry name" value="Mn/Fe_SOD_N_sf"/>
</dbReference>
<dbReference type="FunCoup" id="A0A0C2Z4R7">
    <property type="interactions" value="262"/>
</dbReference>
<evidence type="ECO:0000256" key="5">
    <source>
        <dbReference type="ARBA" id="ARBA00023002"/>
    </source>
</evidence>
<evidence type="ECO:0000259" key="11">
    <source>
        <dbReference type="Pfam" id="PF02777"/>
    </source>
</evidence>
<dbReference type="PANTHER" id="PTHR11404">
    <property type="entry name" value="SUPEROXIDE DISMUTASE 2"/>
    <property type="match status" value="1"/>
</dbReference>
<dbReference type="EC" id="1.15.1.1" evidence="9"/>
<keyword evidence="3 8" id="KW-0479">Metal-binding</keyword>
<dbReference type="InterPro" id="IPR050265">
    <property type="entry name" value="Fe/Mn_Superoxide_Dismutase"/>
</dbReference>
<organism evidence="12 13">
    <name type="scientific">Scleroderma citrinum Foug A</name>
    <dbReference type="NCBI Taxonomy" id="1036808"/>
    <lineage>
        <taxon>Eukaryota</taxon>
        <taxon>Fungi</taxon>
        <taxon>Dikarya</taxon>
        <taxon>Basidiomycota</taxon>
        <taxon>Agaricomycotina</taxon>
        <taxon>Agaricomycetes</taxon>
        <taxon>Agaricomycetidae</taxon>
        <taxon>Boletales</taxon>
        <taxon>Sclerodermatineae</taxon>
        <taxon>Sclerodermataceae</taxon>
        <taxon>Scleroderma</taxon>
    </lineage>
</organism>
<evidence type="ECO:0000259" key="10">
    <source>
        <dbReference type="Pfam" id="PF00081"/>
    </source>
</evidence>
<comment type="function">
    <text evidence="9">Destroys radicals which are normally produced within the cells and which are toxic to biological systems.</text>
</comment>
<dbReference type="PIRSF" id="PIRSF000349">
    <property type="entry name" value="SODismutase"/>
    <property type="match status" value="1"/>
</dbReference>
<dbReference type="InParanoid" id="A0A0C2Z4R7"/>
<gene>
    <name evidence="12" type="ORF">SCLCIDRAFT_1219790</name>
</gene>
<feature type="domain" description="Manganese/iron superoxide dismutase C-terminal" evidence="11">
    <location>
        <begin position="116"/>
        <end position="214"/>
    </location>
</feature>
<feature type="binding site" evidence="8">
    <location>
        <position position="51"/>
    </location>
    <ligand>
        <name>Mn(2+)</name>
        <dbReference type="ChEBI" id="CHEBI:29035"/>
    </ligand>
</feature>
<dbReference type="SUPFAM" id="SSF46609">
    <property type="entry name" value="Fe,Mn superoxide dismutase (SOD), N-terminal domain"/>
    <property type="match status" value="1"/>
</dbReference>
<evidence type="ECO:0000256" key="7">
    <source>
        <dbReference type="ARBA" id="ARBA00049204"/>
    </source>
</evidence>
<sequence>MLSIVRNAMKPALVRAFAAPAGSASLHTLPDLPYAYNALEPHISEQIMKLHHSKHHQTYVNGLNAAEEAYCKSSSMKEKIALQPALKFNGGGHINHSLFWKNLSPTSEHGGKLADGPLKRELEREFGSIEEFKKKFNAATAAIQGSGWGWLGYSPGTKKLEIVTTANQDPLISHTPIIGVDIWEHAFYLQYYNVKVDYLAAIWNVVNFKEAEQRFLEASK</sequence>
<dbReference type="PROSITE" id="PS00088">
    <property type="entry name" value="SOD_MN"/>
    <property type="match status" value="1"/>
</dbReference>
<dbReference type="PANTHER" id="PTHR11404:SF6">
    <property type="entry name" value="SUPEROXIDE DISMUTASE [MN], MITOCHONDRIAL"/>
    <property type="match status" value="1"/>
</dbReference>
<keyword evidence="6" id="KW-0464">Manganese</keyword>
<proteinExistence type="inferred from homology"/>
<accession>A0A0C2Z4R7</accession>
<dbReference type="FunFam" id="3.55.40.20:FF:000002">
    <property type="entry name" value="Superoxide dismutase"/>
    <property type="match status" value="1"/>
</dbReference>
<dbReference type="InterPro" id="IPR001189">
    <property type="entry name" value="Mn/Fe_SOD"/>
</dbReference>
<dbReference type="Pfam" id="PF02777">
    <property type="entry name" value="Sod_Fe_C"/>
    <property type="match status" value="1"/>
</dbReference>